<dbReference type="InterPro" id="IPR018247">
    <property type="entry name" value="EF_Hand_1_Ca_BS"/>
</dbReference>
<gene>
    <name evidence="5" type="ORF">CCAM_LOCUS16599</name>
</gene>
<keyword evidence="3" id="KW-0106">Calcium</keyword>
<evidence type="ECO:0000256" key="2">
    <source>
        <dbReference type="ARBA" id="ARBA00022737"/>
    </source>
</evidence>
<dbReference type="GO" id="GO:0005509">
    <property type="term" value="F:calcium ion binding"/>
    <property type="evidence" value="ECO:0007669"/>
    <property type="project" value="InterPro"/>
</dbReference>
<feature type="domain" description="EF-hand" evidence="4">
    <location>
        <begin position="105"/>
        <end position="139"/>
    </location>
</feature>
<dbReference type="Pfam" id="PF13499">
    <property type="entry name" value="EF-hand_7"/>
    <property type="match status" value="1"/>
</dbReference>
<dbReference type="EMBL" id="OOIL02001381">
    <property type="protein sequence ID" value="VFQ74823.1"/>
    <property type="molecule type" value="Genomic_DNA"/>
</dbReference>
<feature type="domain" description="EF-hand" evidence="4">
    <location>
        <begin position="67"/>
        <end position="102"/>
    </location>
</feature>
<evidence type="ECO:0000313" key="5">
    <source>
        <dbReference type="EMBL" id="VFQ74823.1"/>
    </source>
</evidence>
<evidence type="ECO:0000256" key="1">
    <source>
        <dbReference type="ARBA" id="ARBA00022723"/>
    </source>
</evidence>
<dbReference type="PROSITE" id="PS50222">
    <property type="entry name" value="EF_HAND_2"/>
    <property type="match status" value="2"/>
</dbReference>
<accession>A0A484LEJ6</accession>
<dbReference type="PANTHER" id="PTHR10891">
    <property type="entry name" value="EF-HAND CALCIUM-BINDING DOMAIN CONTAINING PROTEIN"/>
    <property type="match status" value="1"/>
</dbReference>
<dbReference type="PROSITE" id="PS00018">
    <property type="entry name" value="EF_HAND_1"/>
    <property type="match status" value="2"/>
</dbReference>
<dbReference type="Gene3D" id="1.10.238.10">
    <property type="entry name" value="EF-hand"/>
    <property type="match status" value="1"/>
</dbReference>
<evidence type="ECO:0000313" key="6">
    <source>
        <dbReference type="Proteomes" id="UP000595140"/>
    </source>
</evidence>
<reference evidence="5 6" key="1">
    <citation type="submission" date="2018-04" db="EMBL/GenBank/DDBJ databases">
        <authorList>
            <person name="Vogel A."/>
        </authorList>
    </citation>
    <scope>NUCLEOTIDE SEQUENCE [LARGE SCALE GENOMIC DNA]</scope>
</reference>
<sequence length="139" mass="15560">MTFFNFLQFLQPSLPDDNTSVPVSHLKEVLQNLGMAWEDDDDDGEETGNFTVSRQELAAIVGPDEEASVEEAKRCFDVFDEDGNGFIEACELQRVMACLGMEEGRELEDCKKMILAVDENGDGVVDFQEFAKLLQLSLK</sequence>
<dbReference type="OrthoDB" id="26525at2759"/>
<dbReference type="SMART" id="SM00054">
    <property type="entry name" value="EFh"/>
    <property type="match status" value="2"/>
</dbReference>
<dbReference type="InterPro" id="IPR039647">
    <property type="entry name" value="EF_hand_pair_protein_CML-like"/>
</dbReference>
<evidence type="ECO:0000259" key="4">
    <source>
        <dbReference type="PROSITE" id="PS50222"/>
    </source>
</evidence>
<dbReference type="FunFam" id="1.10.238.10:FF:000003">
    <property type="entry name" value="Calmodulin A"/>
    <property type="match status" value="1"/>
</dbReference>
<keyword evidence="1" id="KW-0479">Metal-binding</keyword>
<protein>
    <recommendedName>
        <fullName evidence="4">EF-hand domain-containing protein</fullName>
    </recommendedName>
</protein>
<keyword evidence="2" id="KW-0677">Repeat</keyword>
<dbReference type="CDD" id="cd00051">
    <property type="entry name" value="EFh"/>
    <property type="match status" value="1"/>
</dbReference>
<dbReference type="SUPFAM" id="SSF47473">
    <property type="entry name" value="EF-hand"/>
    <property type="match status" value="1"/>
</dbReference>
<name>A0A484LEJ6_9ASTE</name>
<evidence type="ECO:0000256" key="3">
    <source>
        <dbReference type="ARBA" id="ARBA00022837"/>
    </source>
</evidence>
<dbReference type="InterPro" id="IPR011992">
    <property type="entry name" value="EF-hand-dom_pair"/>
</dbReference>
<keyword evidence="6" id="KW-1185">Reference proteome</keyword>
<organism evidence="5 6">
    <name type="scientific">Cuscuta campestris</name>
    <dbReference type="NCBI Taxonomy" id="132261"/>
    <lineage>
        <taxon>Eukaryota</taxon>
        <taxon>Viridiplantae</taxon>
        <taxon>Streptophyta</taxon>
        <taxon>Embryophyta</taxon>
        <taxon>Tracheophyta</taxon>
        <taxon>Spermatophyta</taxon>
        <taxon>Magnoliopsida</taxon>
        <taxon>eudicotyledons</taxon>
        <taxon>Gunneridae</taxon>
        <taxon>Pentapetalae</taxon>
        <taxon>asterids</taxon>
        <taxon>lamiids</taxon>
        <taxon>Solanales</taxon>
        <taxon>Convolvulaceae</taxon>
        <taxon>Cuscuteae</taxon>
        <taxon>Cuscuta</taxon>
        <taxon>Cuscuta subgen. Grammica</taxon>
        <taxon>Cuscuta sect. Cleistogrammica</taxon>
    </lineage>
</organism>
<dbReference type="Proteomes" id="UP000595140">
    <property type="component" value="Unassembled WGS sequence"/>
</dbReference>
<proteinExistence type="predicted"/>
<dbReference type="InterPro" id="IPR002048">
    <property type="entry name" value="EF_hand_dom"/>
</dbReference>
<dbReference type="AlphaFoldDB" id="A0A484LEJ6"/>